<reference evidence="4 7" key="2">
    <citation type="submission" date="2019-07" db="EMBL/GenBank/DDBJ databases">
        <title>Whole genome shotgun sequence of Myxococcus fulvus NBRC 100333.</title>
        <authorList>
            <person name="Hosoyama A."/>
            <person name="Uohara A."/>
            <person name="Ohji S."/>
            <person name="Ichikawa N."/>
        </authorList>
    </citation>
    <scope>NUCLEOTIDE SEQUENCE [LARGE SCALE GENOMIC DNA]</scope>
    <source>
        <strain evidence="4 7">NBRC 100333</strain>
    </source>
</reference>
<dbReference type="EMBL" id="BJXR01000023">
    <property type="protein sequence ID" value="GEN07227.1"/>
    <property type="molecule type" value="Genomic_DNA"/>
</dbReference>
<dbReference type="PANTHER" id="PTHR11527">
    <property type="entry name" value="HEAT-SHOCK PROTEIN 20 FAMILY MEMBER"/>
    <property type="match status" value="1"/>
</dbReference>
<dbReference type="STRING" id="1334629.MFUL124B02_37215"/>
<keyword evidence="6" id="KW-1185">Reference proteome</keyword>
<dbReference type="InterPro" id="IPR002068">
    <property type="entry name" value="A-crystallin/Hsp20_dom"/>
</dbReference>
<evidence type="ECO:0000259" key="3">
    <source>
        <dbReference type="PROSITE" id="PS01031"/>
    </source>
</evidence>
<evidence type="ECO:0000256" key="1">
    <source>
        <dbReference type="PROSITE-ProRule" id="PRU00285"/>
    </source>
</evidence>
<dbReference type="Pfam" id="PF00011">
    <property type="entry name" value="HSP20"/>
    <property type="match status" value="1"/>
</dbReference>
<organism evidence="4 7">
    <name type="scientific">Myxococcus fulvus</name>
    <dbReference type="NCBI Taxonomy" id="33"/>
    <lineage>
        <taxon>Bacteria</taxon>
        <taxon>Pseudomonadati</taxon>
        <taxon>Myxococcota</taxon>
        <taxon>Myxococcia</taxon>
        <taxon>Myxococcales</taxon>
        <taxon>Cystobacterineae</taxon>
        <taxon>Myxococcaceae</taxon>
        <taxon>Myxococcus</taxon>
    </lineage>
</organism>
<proteinExistence type="inferred from homology"/>
<dbReference type="PROSITE" id="PS01031">
    <property type="entry name" value="SHSP"/>
    <property type="match status" value="1"/>
</dbReference>
<comment type="similarity">
    <text evidence="1 2">Belongs to the small heat shock protein (HSP20) family.</text>
</comment>
<dbReference type="SUPFAM" id="SSF49764">
    <property type="entry name" value="HSP20-like chaperones"/>
    <property type="match status" value="1"/>
</dbReference>
<sequence>MAMLPIRRASRLASREQAWDPFAQMRELLQSEPTELLRGLAAGGREGWALAPDFDVKETQDAYVFKADVPGIKQEDVEISVTGQRLTVSGRREEEKLDEGERYFTYERGYGSFARTFTVPEGVDLDNVNAELKEGVLTLRIPKRPELKSKRIPIGSGEAKGKA</sequence>
<dbReference type="CDD" id="cd06464">
    <property type="entry name" value="ACD_sHsps-like"/>
    <property type="match status" value="1"/>
</dbReference>
<dbReference type="OrthoDB" id="9811615at2"/>
<dbReference type="AlphaFoldDB" id="A0A511T065"/>
<keyword evidence="5" id="KW-0346">Stress response</keyword>
<protein>
    <submittedName>
        <fullName evidence="5">Heat shock protein Hsp20</fullName>
    </submittedName>
</protein>
<dbReference type="InterPro" id="IPR031107">
    <property type="entry name" value="Small_HSP"/>
</dbReference>
<dbReference type="InterPro" id="IPR008978">
    <property type="entry name" value="HSP20-like_chaperone"/>
</dbReference>
<dbReference type="RefSeq" id="WP_074953282.1">
    <property type="nucleotide sequence ID" value="NZ_BJXR01000023.1"/>
</dbReference>
<dbReference type="Proteomes" id="UP000321514">
    <property type="component" value="Unassembled WGS sequence"/>
</dbReference>
<dbReference type="Gene3D" id="2.60.40.790">
    <property type="match status" value="1"/>
</dbReference>
<accession>A0A511T065</accession>
<feature type="domain" description="SHSP" evidence="3">
    <location>
        <begin position="45"/>
        <end position="157"/>
    </location>
</feature>
<evidence type="ECO:0000313" key="5">
    <source>
        <dbReference type="EMBL" id="SET97420.1"/>
    </source>
</evidence>
<name>A0A511T065_MYXFU</name>
<dbReference type="Proteomes" id="UP000183760">
    <property type="component" value="Unassembled WGS sequence"/>
</dbReference>
<dbReference type="EMBL" id="FOIB01000004">
    <property type="protein sequence ID" value="SET97420.1"/>
    <property type="molecule type" value="Genomic_DNA"/>
</dbReference>
<evidence type="ECO:0000256" key="2">
    <source>
        <dbReference type="RuleBase" id="RU003616"/>
    </source>
</evidence>
<reference evidence="5 6" key="1">
    <citation type="submission" date="2016-10" db="EMBL/GenBank/DDBJ databases">
        <authorList>
            <person name="Varghese N."/>
            <person name="Submissions S."/>
        </authorList>
    </citation>
    <scope>NUCLEOTIDE SEQUENCE [LARGE SCALE GENOMIC DNA]</scope>
    <source>
        <strain evidence="5 6">DSM 16525</strain>
    </source>
</reference>
<gene>
    <name evidence="4" type="ORF">MFU01_22640</name>
    <name evidence="5" type="ORF">SAMN05443572_104148</name>
</gene>
<comment type="caution">
    <text evidence="4">The sequence shown here is derived from an EMBL/GenBank/DDBJ whole genome shotgun (WGS) entry which is preliminary data.</text>
</comment>
<evidence type="ECO:0000313" key="4">
    <source>
        <dbReference type="EMBL" id="GEN07227.1"/>
    </source>
</evidence>
<evidence type="ECO:0000313" key="7">
    <source>
        <dbReference type="Proteomes" id="UP000321514"/>
    </source>
</evidence>
<evidence type="ECO:0000313" key="6">
    <source>
        <dbReference type="Proteomes" id="UP000183760"/>
    </source>
</evidence>